<sequence length="109" mass="12608">MIYQEEAFNGKPAKIARSHGRNFRSRSRRKPLGYCRVSETQVIEPDANKACKKLPNIKCIVEVLLKWLEGMKKKLFKAKSQVGDAYNQIWVVKPEEKMKLLKNTKDQGT</sequence>
<dbReference type="EMBL" id="CP002684">
    <property type="protein sequence ID" value="ANM57994.1"/>
    <property type="molecule type" value="Genomic_DNA"/>
</dbReference>
<organism evidence="3 4">
    <name type="scientific">Arabidopsis thaliana</name>
    <name type="common">Mouse-ear cress</name>
    <dbReference type="NCBI Taxonomy" id="3702"/>
    <lineage>
        <taxon>Eukaryota</taxon>
        <taxon>Viridiplantae</taxon>
        <taxon>Streptophyta</taxon>
        <taxon>Embryophyta</taxon>
        <taxon>Tracheophyta</taxon>
        <taxon>Spermatophyta</taxon>
        <taxon>Magnoliopsida</taxon>
        <taxon>eudicotyledons</taxon>
        <taxon>Gunneridae</taxon>
        <taxon>Pentapetalae</taxon>
        <taxon>rosids</taxon>
        <taxon>malvids</taxon>
        <taxon>Brassicales</taxon>
        <taxon>Brassicaceae</taxon>
        <taxon>Camelineae</taxon>
        <taxon>Arabidopsis</taxon>
    </lineage>
</organism>
<reference evidence="4" key="2">
    <citation type="journal article" date="2017" name="Plant J.">
        <title>Araport11: a complete reannotation of the Arabidopsis thaliana reference genome.</title>
        <authorList>
            <person name="Cheng C.Y."/>
            <person name="Krishnakumar V."/>
            <person name="Chan A.P."/>
            <person name="Thibaud-Nissen F."/>
            <person name="Schobel S."/>
            <person name="Town C.D."/>
        </authorList>
    </citation>
    <scope>GENOME REANNOTATION</scope>
    <source>
        <strain evidence="4">cv. Columbia</strain>
    </source>
</reference>
<evidence type="ECO:0000256" key="1">
    <source>
        <dbReference type="SAM" id="MobiDB-lite"/>
    </source>
</evidence>
<dbReference type="SMR" id="A0A1P8AMV8"/>
<dbReference type="Proteomes" id="UP000006548">
    <property type="component" value="Chromosome 1"/>
</dbReference>
<keyword evidence="4" id="KW-1185">Reference proteome</keyword>
<evidence type="ECO:0000313" key="3">
    <source>
        <dbReference type="EMBL" id="ANM57994.1"/>
    </source>
</evidence>
<dbReference type="AlphaFoldDB" id="A0A1P8AMV8"/>
<feature type="region of interest" description="Disordered" evidence="1">
    <location>
        <begin position="1"/>
        <end position="25"/>
    </location>
</feature>
<reference evidence="3 4" key="1">
    <citation type="journal article" date="2000" name="Nature">
        <title>Sequence and analysis of chromosome 1 of the plant Arabidopsis thaliana.</title>
        <authorList>
            <person name="Theologis A."/>
            <person name="Ecker J.R."/>
            <person name="Palm C.J."/>
            <person name="Federspiel N.A."/>
            <person name="Kaul S."/>
            <person name="White O."/>
            <person name="Alonso J."/>
            <person name="Altafi H."/>
            <person name="Araujo R."/>
            <person name="Bowman C.L."/>
            <person name="Brooks S.Y."/>
            <person name="Buehler E."/>
            <person name="Chan A."/>
            <person name="Chao Q."/>
            <person name="Chen H."/>
            <person name="Cheuk R.F."/>
            <person name="Chin C.W."/>
            <person name="Chung M.K."/>
            <person name="Conn L."/>
            <person name="Conway A.B."/>
            <person name="Conway A.R."/>
            <person name="Creasy T.H."/>
            <person name="Dewar K."/>
            <person name="Dunn P."/>
            <person name="Etgu P."/>
            <person name="Feldblyum T.V."/>
            <person name="Feng J."/>
            <person name="Fong B."/>
            <person name="Fujii C.Y."/>
            <person name="Gill J.E."/>
            <person name="Goldsmith A.D."/>
            <person name="Haas B."/>
            <person name="Hansen N.F."/>
            <person name="Hughes B."/>
            <person name="Huizar L."/>
            <person name="Hunter J.L."/>
            <person name="Jenkins J."/>
            <person name="Johnson-Hopson C."/>
            <person name="Khan S."/>
            <person name="Khaykin E."/>
            <person name="Kim C.J."/>
            <person name="Koo H.L."/>
            <person name="Kremenetskaia I."/>
            <person name="Kurtz D.B."/>
            <person name="Kwan A."/>
            <person name="Lam B."/>
            <person name="Langin-Hooper S."/>
            <person name="Lee A."/>
            <person name="Lee J.M."/>
            <person name="Lenz C.A."/>
            <person name="Li J.H."/>
            <person name="Li Y."/>
            <person name="Lin X."/>
            <person name="Liu S.X."/>
            <person name="Liu Z.A."/>
            <person name="Luros J.S."/>
            <person name="Maiti R."/>
            <person name="Marziali A."/>
            <person name="Militscher J."/>
            <person name="Miranda M."/>
            <person name="Nguyen M."/>
            <person name="Nierman W.C."/>
            <person name="Osborne B.I."/>
            <person name="Pai G."/>
            <person name="Peterson J."/>
            <person name="Pham P.K."/>
            <person name="Rizzo M."/>
            <person name="Rooney T."/>
            <person name="Rowley D."/>
            <person name="Sakano H."/>
            <person name="Salzberg S.L."/>
            <person name="Schwartz J.R."/>
            <person name="Shinn P."/>
            <person name="Southwick A.M."/>
            <person name="Sun H."/>
            <person name="Tallon L.J."/>
            <person name="Tambunga G."/>
            <person name="Toriumi M.J."/>
            <person name="Town C.D."/>
            <person name="Utterback T."/>
            <person name="Van Aken S."/>
            <person name="Vaysberg M."/>
            <person name="Vysotskaia V.S."/>
            <person name="Walker M."/>
            <person name="Wu D."/>
            <person name="Yu G."/>
            <person name="Fraser C.M."/>
            <person name="Venter J.C."/>
            <person name="Davis R.W."/>
        </authorList>
    </citation>
    <scope>NUCLEOTIDE SEQUENCE [LARGE SCALE GENOMIC DNA]</scope>
    <source>
        <strain evidence="4">cv. Columbia</strain>
    </source>
</reference>
<evidence type="ECO:0000313" key="4">
    <source>
        <dbReference type="Proteomes" id="UP000006548"/>
    </source>
</evidence>
<protein>
    <submittedName>
        <fullName evidence="3">Uncharacterized protein</fullName>
    </submittedName>
</protein>
<dbReference type="TAIR" id="AT1G49940"/>
<accession>A0A1P8AMV8</accession>
<proteinExistence type="predicted"/>
<dbReference type="GeneID" id="841417"/>
<gene>
    <name evidence="2 3" type="ordered locus">At1g49940</name>
    <name evidence="3" type="ORF">F2J10.17</name>
    <name evidence="3" type="ORF">F2J10_17</name>
</gene>
<evidence type="ECO:0000313" key="2">
    <source>
        <dbReference type="Araport" id="AT1G49940"/>
    </source>
</evidence>
<dbReference type="ExpressionAtlas" id="A0A1P8AMV8">
    <property type="expression patterns" value="baseline and differential"/>
</dbReference>
<name>A0A1P8AMV8_ARATH</name>
<dbReference type="Araport" id="AT1G49940"/>
<feature type="compositionally biased region" description="Basic residues" evidence="1">
    <location>
        <begin position="14"/>
        <end position="25"/>
    </location>
</feature>